<name>A0AAN6G356_9BASI</name>
<sequence length="167" mass="18039">MARVDGPNVVVNKATRCTTVILVTADQREPVSAAAEAIVKAMVAQLADPNKTITERDRKIRTLTDEARATGLQQAADQATILSLQKALDTEVKKVADATKELTDAYQALSEANGKLAHQAATKKQLVEARSANSKATRRLLDMKVKAAASHKTLDQIHELTGNKKKK</sequence>
<proteinExistence type="predicted"/>
<organism evidence="1 2">
    <name type="scientific">Tilletia horrida</name>
    <dbReference type="NCBI Taxonomy" id="155126"/>
    <lineage>
        <taxon>Eukaryota</taxon>
        <taxon>Fungi</taxon>
        <taxon>Dikarya</taxon>
        <taxon>Basidiomycota</taxon>
        <taxon>Ustilaginomycotina</taxon>
        <taxon>Exobasidiomycetes</taxon>
        <taxon>Tilletiales</taxon>
        <taxon>Tilletiaceae</taxon>
        <taxon>Tilletia</taxon>
    </lineage>
</organism>
<dbReference type="Proteomes" id="UP001176521">
    <property type="component" value="Unassembled WGS sequence"/>
</dbReference>
<dbReference type="AlphaFoldDB" id="A0AAN6G356"/>
<reference evidence="1" key="1">
    <citation type="journal article" date="2023" name="PhytoFront">
        <title>Draft Genome Resources of Seven Strains of Tilletia horrida, Causal Agent of Kernel Smut of Rice.</title>
        <authorList>
            <person name="Khanal S."/>
            <person name="Antony Babu S."/>
            <person name="Zhou X.G."/>
        </authorList>
    </citation>
    <scope>NUCLEOTIDE SEQUENCE</scope>
    <source>
        <strain evidence="1">TX3</strain>
    </source>
</reference>
<evidence type="ECO:0000313" key="2">
    <source>
        <dbReference type="Proteomes" id="UP001176521"/>
    </source>
</evidence>
<protein>
    <submittedName>
        <fullName evidence="1">Uncharacterized protein</fullName>
    </submittedName>
</protein>
<evidence type="ECO:0000313" key="1">
    <source>
        <dbReference type="EMBL" id="KAK0518379.1"/>
    </source>
</evidence>
<keyword evidence="2" id="KW-1185">Reference proteome</keyword>
<comment type="caution">
    <text evidence="1">The sequence shown here is derived from an EMBL/GenBank/DDBJ whole genome shotgun (WGS) entry which is preliminary data.</text>
</comment>
<gene>
    <name evidence="1" type="ORF">OC842_007810</name>
</gene>
<dbReference type="EMBL" id="JAPDMQ010001309">
    <property type="protein sequence ID" value="KAK0518379.1"/>
    <property type="molecule type" value="Genomic_DNA"/>
</dbReference>
<accession>A0AAN6G356</accession>